<dbReference type="GO" id="GO:0030855">
    <property type="term" value="P:epithelial cell differentiation"/>
    <property type="evidence" value="ECO:0007669"/>
    <property type="project" value="UniProtKB-ARBA"/>
</dbReference>
<dbReference type="InterPro" id="IPR046338">
    <property type="entry name" value="GAIN_dom_sf"/>
</dbReference>
<feature type="domain" description="EGF-like" evidence="18">
    <location>
        <begin position="197"/>
        <end position="235"/>
    </location>
</feature>
<feature type="transmembrane region" description="Helical" evidence="16">
    <location>
        <begin position="920"/>
        <end position="942"/>
    </location>
</feature>
<evidence type="ECO:0000256" key="7">
    <source>
        <dbReference type="ARBA" id="ARBA00022989"/>
    </source>
</evidence>
<dbReference type="Proteomes" id="UP000823561">
    <property type="component" value="Chromosome 6"/>
</dbReference>
<feature type="domain" description="EGF-like" evidence="18">
    <location>
        <begin position="148"/>
        <end position="184"/>
    </location>
</feature>
<dbReference type="PROSITE" id="PS50026">
    <property type="entry name" value="EGF_3"/>
    <property type="match status" value="5"/>
</dbReference>
<dbReference type="InterPro" id="IPR017981">
    <property type="entry name" value="GPCR_2-like_7TM"/>
</dbReference>
<keyword evidence="8" id="KW-0297">G-protein coupled receptor</keyword>
<dbReference type="Pfam" id="PF01825">
    <property type="entry name" value="GPS"/>
    <property type="match status" value="1"/>
</dbReference>
<dbReference type="InterPro" id="IPR000832">
    <property type="entry name" value="GPCR_2_secretin-like"/>
</dbReference>
<dbReference type="InterPro" id="IPR057244">
    <property type="entry name" value="GAIN_B"/>
</dbReference>
<keyword evidence="10" id="KW-1015">Disulfide bond</keyword>
<feature type="region of interest" description="Disordered" evidence="15">
    <location>
        <begin position="966"/>
        <end position="989"/>
    </location>
</feature>
<dbReference type="PROSITE" id="PS01187">
    <property type="entry name" value="EGF_CA"/>
    <property type="match status" value="2"/>
</dbReference>
<evidence type="ECO:0000259" key="20">
    <source>
        <dbReference type="PROSITE" id="PS50261"/>
    </source>
</evidence>
<dbReference type="InterPro" id="IPR001740">
    <property type="entry name" value="GPCR_2_EMR1-like_rcpt"/>
</dbReference>
<dbReference type="SMART" id="SM00179">
    <property type="entry name" value="EGF_CA"/>
    <property type="match status" value="7"/>
</dbReference>
<dbReference type="PANTHER" id="PTHR12011">
    <property type="entry name" value="ADHESION G-PROTEIN COUPLED RECEPTOR"/>
    <property type="match status" value="1"/>
</dbReference>
<keyword evidence="3 14" id="KW-0245">EGF-like domain</keyword>
<dbReference type="EMBL" id="JADWDJ010000006">
    <property type="protein sequence ID" value="KAG5279227.1"/>
    <property type="molecule type" value="Genomic_DNA"/>
</dbReference>
<dbReference type="FunFam" id="1.20.1070.10:FF:000136">
    <property type="entry name" value="Adhesion G protein-coupled receptor E5"/>
    <property type="match status" value="1"/>
</dbReference>
<comment type="subcellular location">
    <subcellularLocation>
        <location evidence="1">Cell membrane</location>
        <topology evidence="1">Multi-pass membrane protein</topology>
    </subcellularLocation>
</comment>
<dbReference type="SMART" id="SM00181">
    <property type="entry name" value="EGF"/>
    <property type="match status" value="7"/>
</dbReference>
<feature type="transmembrane region" description="Helical" evidence="16">
    <location>
        <begin position="702"/>
        <end position="727"/>
    </location>
</feature>
<dbReference type="CDD" id="cd00054">
    <property type="entry name" value="EGF_CA"/>
    <property type="match status" value="6"/>
</dbReference>
<evidence type="ECO:0000256" key="10">
    <source>
        <dbReference type="ARBA" id="ARBA00023157"/>
    </source>
</evidence>
<evidence type="ECO:0000256" key="6">
    <source>
        <dbReference type="ARBA" id="ARBA00022737"/>
    </source>
</evidence>
<keyword evidence="6" id="KW-0677">Repeat</keyword>
<evidence type="ECO:0008006" key="23">
    <source>
        <dbReference type="Google" id="ProtNLM"/>
    </source>
</evidence>
<evidence type="ECO:0000256" key="2">
    <source>
        <dbReference type="ARBA" id="ARBA00022475"/>
    </source>
</evidence>
<evidence type="ECO:0000256" key="14">
    <source>
        <dbReference type="PROSITE-ProRule" id="PRU00076"/>
    </source>
</evidence>
<evidence type="ECO:0000256" key="13">
    <source>
        <dbReference type="ARBA" id="ARBA00023224"/>
    </source>
</evidence>
<evidence type="ECO:0000256" key="15">
    <source>
        <dbReference type="SAM" id="MobiDB-lite"/>
    </source>
</evidence>
<dbReference type="Gene3D" id="1.20.1070.10">
    <property type="entry name" value="Rhodopsin 7-helix transmembrane proteins"/>
    <property type="match status" value="1"/>
</dbReference>
<dbReference type="PROSITE" id="PS50261">
    <property type="entry name" value="G_PROTEIN_RECEP_F2_4"/>
    <property type="match status" value="1"/>
</dbReference>
<feature type="domain" description="GAIN-B" evidence="19">
    <location>
        <begin position="544"/>
        <end position="697"/>
    </location>
</feature>
<feature type="transmembrane region" description="Helical" evidence="16">
    <location>
        <begin position="890"/>
        <end position="908"/>
    </location>
</feature>
<evidence type="ECO:0000256" key="3">
    <source>
        <dbReference type="ARBA" id="ARBA00022536"/>
    </source>
</evidence>
<feature type="transmembrane region" description="Helical" evidence="16">
    <location>
        <begin position="763"/>
        <end position="785"/>
    </location>
</feature>
<feature type="signal peptide" evidence="17">
    <location>
        <begin position="1"/>
        <end position="23"/>
    </location>
</feature>
<evidence type="ECO:0000256" key="9">
    <source>
        <dbReference type="ARBA" id="ARBA00023136"/>
    </source>
</evidence>
<evidence type="ECO:0000259" key="19">
    <source>
        <dbReference type="PROSITE" id="PS50221"/>
    </source>
</evidence>
<evidence type="ECO:0000313" key="22">
    <source>
        <dbReference type="Proteomes" id="UP000823561"/>
    </source>
</evidence>
<dbReference type="InterPro" id="IPR018097">
    <property type="entry name" value="EGF_Ca-bd_CS"/>
</dbReference>
<dbReference type="FunFam" id="2.10.25.10:FF:000038">
    <property type="entry name" value="Fibrillin 2"/>
    <property type="match status" value="3"/>
</dbReference>
<evidence type="ECO:0000256" key="11">
    <source>
        <dbReference type="ARBA" id="ARBA00023170"/>
    </source>
</evidence>
<evidence type="ECO:0000256" key="1">
    <source>
        <dbReference type="ARBA" id="ARBA00004651"/>
    </source>
</evidence>
<keyword evidence="22" id="KW-1185">Reference proteome</keyword>
<dbReference type="GO" id="GO:0004930">
    <property type="term" value="F:G protein-coupled receptor activity"/>
    <property type="evidence" value="ECO:0007669"/>
    <property type="project" value="UniProtKB-KW"/>
</dbReference>
<keyword evidence="12" id="KW-0325">Glycoprotein</keyword>
<feature type="domain" description="EGF-like" evidence="18">
    <location>
        <begin position="97"/>
        <end position="135"/>
    </location>
</feature>
<gene>
    <name evidence="21" type="ORF">AALO_G00075470</name>
</gene>
<dbReference type="PRINTS" id="PR00249">
    <property type="entry name" value="GPCRSECRETIN"/>
</dbReference>
<accession>A0AAV6GZB3</accession>
<dbReference type="GO" id="GO:0005509">
    <property type="term" value="F:calcium ion binding"/>
    <property type="evidence" value="ECO:0007669"/>
    <property type="project" value="InterPro"/>
</dbReference>
<dbReference type="SMART" id="SM00303">
    <property type="entry name" value="GPS"/>
    <property type="match status" value="1"/>
</dbReference>
<dbReference type="SUPFAM" id="SSF57196">
    <property type="entry name" value="EGF/Laminin"/>
    <property type="match status" value="2"/>
</dbReference>
<evidence type="ECO:0000259" key="18">
    <source>
        <dbReference type="PROSITE" id="PS50026"/>
    </source>
</evidence>
<dbReference type="FunFam" id="2.10.25.10:FF:000005">
    <property type="entry name" value="Fibrillin 2"/>
    <property type="match status" value="1"/>
</dbReference>
<dbReference type="InterPro" id="IPR049883">
    <property type="entry name" value="NOTCH1_EGF-like"/>
</dbReference>
<dbReference type="SUPFAM" id="SSF81321">
    <property type="entry name" value="Family A G protein-coupled receptor-like"/>
    <property type="match status" value="1"/>
</dbReference>
<dbReference type="InterPro" id="IPR000152">
    <property type="entry name" value="EGF-type_Asp/Asn_hydroxyl_site"/>
</dbReference>
<evidence type="ECO:0000313" key="21">
    <source>
        <dbReference type="EMBL" id="KAG5279227.1"/>
    </source>
</evidence>
<feature type="domain" description="G-protein coupled receptors family 2 profile 2" evidence="20">
    <location>
        <begin position="702"/>
        <end position="943"/>
    </location>
</feature>
<dbReference type="PANTHER" id="PTHR12011:SF433">
    <property type="entry name" value="ADHESION G PROTEIN-COUPLED RECEPTOR E1-LIKE-RELATED"/>
    <property type="match status" value="1"/>
</dbReference>
<evidence type="ECO:0000256" key="4">
    <source>
        <dbReference type="ARBA" id="ARBA00022692"/>
    </source>
</evidence>
<evidence type="ECO:0000256" key="8">
    <source>
        <dbReference type="ARBA" id="ARBA00023040"/>
    </source>
</evidence>
<dbReference type="Gene3D" id="2.60.220.50">
    <property type="match status" value="1"/>
</dbReference>
<feature type="compositionally biased region" description="Low complexity" evidence="15">
    <location>
        <begin position="966"/>
        <end position="982"/>
    </location>
</feature>
<protein>
    <recommendedName>
        <fullName evidence="23">CD97 antigen-like</fullName>
    </recommendedName>
</protein>
<reference evidence="21" key="1">
    <citation type="submission" date="2020-10" db="EMBL/GenBank/DDBJ databases">
        <title>Chromosome-scale genome assembly of the Allis shad, Alosa alosa.</title>
        <authorList>
            <person name="Margot Z."/>
            <person name="Christophe K."/>
            <person name="Cabau C."/>
            <person name="Louis A."/>
            <person name="Berthelot C."/>
            <person name="Parey E."/>
            <person name="Roest Crollius H."/>
            <person name="Montfort J."/>
            <person name="Robinson-Rechavi M."/>
            <person name="Bucao C."/>
            <person name="Bouchez O."/>
            <person name="Gislard M."/>
            <person name="Lluch J."/>
            <person name="Milhes M."/>
            <person name="Lampietro C."/>
            <person name="Lopez Roques C."/>
            <person name="Donnadieu C."/>
            <person name="Braasch I."/>
            <person name="Desvignes T."/>
            <person name="Postlethwait J."/>
            <person name="Bobe J."/>
            <person name="Guiguen Y."/>
        </authorList>
    </citation>
    <scope>NUCLEOTIDE SEQUENCE</scope>
    <source>
        <strain evidence="21">M-15738</strain>
        <tissue evidence="21">Blood</tissue>
    </source>
</reference>
<feature type="transmembrane region" description="Helical" evidence="16">
    <location>
        <begin position="846"/>
        <end position="869"/>
    </location>
</feature>
<dbReference type="Gene3D" id="2.10.25.10">
    <property type="entry name" value="Laminin"/>
    <property type="match status" value="6"/>
</dbReference>
<comment type="caution">
    <text evidence="14">Lacks conserved residue(s) required for the propagation of feature annotation.</text>
</comment>
<keyword evidence="7 16" id="KW-1133">Transmembrane helix</keyword>
<keyword evidence="11" id="KW-0675">Receptor</keyword>
<feature type="domain" description="EGF-like" evidence="18">
    <location>
        <begin position="44"/>
        <end position="84"/>
    </location>
</feature>
<evidence type="ECO:0000256" key="5">
    <source>
        <dbReference type="ARBA" id="ARBA00022729"/>
    </source>
</evidence>
<dbReference type="GO" id="GO:0007189">
    <property type="term" value="P:adenylate cyclase-activating G protein-coupled receptor signaling pathway"/>
    <property type="evidence" value="ECO:0007669"/>
    <property type="project" value="TreeGrafter"/>
</dbReference>
<evidence type="ECO:0000256" key="12">
    <source>
        <dbReference type="ARBA" id="ARBA00023180"/>
    </source>
</evidence>
<evidence type="ECO:0000256" key="17">
    <source>
        <dbReference type="SAM" id="SignalP"/>
    </source>
</evidence>
<keyword evidence="5 17" id="KW-0732">Signal</keyword>
<dbReference type="Pfam" id="PF07645">
    <property type="entry name" value="EGF_CA"/>
    <property type="match status" value="6"/>
</dbReference>
<dbReference type="Pfam" id="PF00002">
    <property type="entry name" value="7tm_2"/>
    <property type="match status" value="1"/>
</dbReference>
<dbReference type="PROSITE" id="PS01186">
    <property type="entry name" value="EGF_2"/>
    <property type="match status" value="1"/>
</dbReference>
<feature type="transmembrane region" description="Helical" evidence="16">
    <location>
        <begin position="739"/>
        <end position="757"/>
    </location>
</feature>
<dbReference type="GO" id="GO:0007166">
    <property type="term" value="P:cell surface receptor signaling pathway"/>
    <property type="evidence" value="ECO:0007669"/>
    <property type="project" value="InterPro"/>
</dbReference>
<dbReference type="PRINTS" id="PR01128">
    <property type="entry name" value="EMR1HORMONER"/>
</dbReference>
<dbReference type="InterPro" id="IPR000742">
    <property type="entry name" value="EGF"/>
</dbReference>
<keyword evidence="2" id="KW-1003">Cell membrane</keyword>
<organism evidence="21 22">
    <name type="scientific">Alosa alosa</name>
    <name type="common">allis shad</name>
    <dbReference type="NCBI Taxonomy" id="278164"/>
    <lineage>
        <taxon>Eukaryota</taxon>
        <taxon>Metazoa</taxon>
        <taxon>Chordata</taxon>
        <taxon>Craniata</taxon>
        <taxon>Vertebrata</taxon>
        <taxon>Euteleostomi</taxon>
        <taxon>Actinopterygii</taxon>
        <taxon>Neopterygii</taxon>
        <taxon>Teleostei</taxon>
        <taxon>Clupei</taxon>
        <taxon>Clupeiformes</taxon>
        <taxon>Clupeoidei</taxon>
        <taxon>Clupeidae</taxon>
        <taxon>Alosa</taxon>
    </lineage>
</organism>
<dbReference type="InterPro" id="IPR001881">
    <property type="entry name" value="EGF-like_Ca-bd_dom"/>
</dbReference>
<dbReference type="SUPFAM" id="SSF57184">
    <property type="entry name" value="Growth factor receptor domain"/>
    <property type="match status" value="1"/>
</dbReference>
<sequence length="989" mass="108653">MRYRGHLLIWELLLLLLFLVVISEGCATGCKDGCKKERNGSCIDENECDEEEVELLCGHNAECFNTEGSYYCQCEFGFKSTKGNVNFTGEDSVTCQDINECVVENIDCGPHTTCVNNMGGYTCMCEDGFKTSSGKETFQVDQGVTCQDIDECTVENCGPHATCQNTQGSYACICEDGFLTNNGNYHFLVNHGERCEDKDECVLNATICGGNAKCHNTAGNYYCSCNPGFSQDNKTGICEDMNECVLNTTICGENAKCHNIPGNYSCICNPGFSLNNKTSICESECEADSTICGKKAKCHNIPAGHYCVCSPGFRLRSGITNFTKKDGSCEDICSMDPSMCGGGACHQGPHGYECVCHKGYTNYGFNQEACTAFNCDWPQEDVSSEQTLPELNDSHSLLNRLCKKLTGNDTAGASPPDGALDGPLDGKTLLMNLLSPIDGLLSKGPLSDKQIGMVLTLIEKALKVLGPLLNQSSTTPNNMARRAQDGKELLLKFLSIIDGLLSKGPLSDSKQVTILLSSVESTLKLVGPLLDDRQTKISTGYVEVELRVERGDAPLNGPVHLFSGNAQLDTHWEMAAGAKFPGFTTVALLTYKNLEKSSNDSFALTPDEANPKFQMNSKVVTATVSNSNTTQLTKNITLSFPHLNSKEEQHKCVYWDHERDAWSDRGCTVVMTNATDTVCSCNHLSSFAVLMALYEVEDTFELLLMTWVGLSLSIVCLLACVLTFAFCHSIQCTRTTIHLHLSLSLFIASLIFLVGISRTENQTGCAVVAGLLHFFYLSVFCWMCLEGVQLFRMVVLVFHTTLRTRYLMAAGYGVPAVIVAISAAAYPKGYGSERLCWFDVRKDNFIWSFLGPVCVIITANVFFFLLTVYKLAEKFSSLNPDLNKLRKIKTFTITAVAQLAVLGLMWIFGCFQFNNSTMAMSYLFTFLNCLQGVLMFCMHCLLNKQVREEYGRFLSCVCAPHKAKYSDFSSNQSKSQLSKSAQNTGESQI</sequence>
<dbReference type="AlphaFoldDB" id="A0AAV6GZB3"/>
<feature type="domain" description="EGF-like" evidence="18">
    <location>
        <begin position="240"/>
        <end position="282"/>
    </location>
</feature>
<keyword evidence="4 16" id="KW-0812">Transmembrane</keyword>
<feature type="transmembrane region" description="Helical" evidence="16">
    <location>
        <begin position="806"/>
        <end position="826"/>
    </location>
</feature>
<name>A0AAV6GZB3_9TELE</name>
<dbReference type="InterPro" id="IPR009030">
    <property type="entry name" value="Growth_fac_rcpt_cys_sf"/>
</dbReference>
<keyword evidence="9 16" id="KW-0472">Membrane</keyword>
<dbReference type="InterPro" id="IPR000203">
    <property type="entry name" value="GPS"/>
</dbReference>
<dbReference type="PROSITE" id="PS50221">
    <property type="entry name" value="GAIN_B"/>
    <property type="match status" value="1"/>
</dbReference>
<dbReference type="PROSITE" id="PS00010">
    <property type="entry name" value="ASX_HYDROXYL"/>
    <property type="match status" value="5"/>
</dbReference>
<keyword evidence="13" id="KW-0807">Transducer</keyword>
<feature type="chain" id="PRO_5043585624" description="CD97 antigen-like" evidence="17">
    <location>
        <begin position="24"/>
        <end position="989"/>
    </location>
</feature>
<dbReference type="GO" id="GO:0005886">
    <property type="term" value="C:plasma membrane"/>
    <property type="evidence" value="ECO:0007669"/>
    <property type="project" value="UniProtKB-SubCell"/>
</dbReference>
<evidence type="ECO:0000256" key="16">
    <source>
        <dbReference type="SAM" id="Phobius"/>
    </source>
</evidence>
<proteinExistence type="predicted"/>
<comment type="caution">
    <text evidence="21">The sequence shown here is derived from an EMBL/GenBank/DDBJ whole genome shotgun (WGS) entry which is preliminary data.</text>
</comment>